<protein>
    <submittedName>
        <fullName evidence="1">Uncharacterized protein</fullName>
    </submittedName>
</protein>
<evidence type="ECO:0000313" key="1">
    <source>
        <dbReference type="EMBL" id="AWG26850.1"/>
    </source>
</evidence>
<accession>A0A2S1LSW4</accession>
<sequence>MQTFSHSTLEMGSYIRLQKTWSNALIRHPLPVPDLALLRHLQGKTDALVKEIRIPRPVLL</sequence>
<organism evidence="1 2">
    <name type="scientific">Flavobacterium kingsejongi</name>
    <dbReference type="NCBI Taxonomy" id="1678728"/>
    <lineage>
        <taxon>Bacteria</taxon>
        <taxon>Pseudomonadati</taxon>
        <taxon>Bacteroidota</taxon>
        <taxon>Flavobacteriia</taxon>
        <taxon>Flavobacteriales</taxon>
        <taxon>Flavobacteriaceae</taxon>
        <taxon>Flavobacterium</taxon>
    </lineage>
</organism>
<gene>
    <name evidence="1" type="ORF">FK004_17250</name>
</gene>
<proteinExistence type="predicted"/>
<dbReference type="KEGG" id="fki:FK004_17250"/>
<dbReference type="AlphaFoldDB" id="A0A2S1LSW4"/>
<reference evidence="1 2" key="1">
    <citation type="submission" date="2017-04" db="EMBL/GenBank/DDBJ databases">
        <title>Complete genome sequence of Flavobacterium kingsejong AJ004.</title>
        <authorList>
            <person name="Lee P.C."/>
        </authorList>
    </citation>
    <scope>NUCLEOTIDE SEQUENCE [LARGE SCALE GENOMIC DNA]</scope>
    <source>
        <strain evidence="1 2">AJ004</strain>
    </source>
</reference>
<dbReference type="Proteomes" id="UP000244677">
    <property type="component" value="Chromosome"/>
</dbReference>
<name>A0A2S1LSW4_9FLAO</name>
<dbReference type="EMBL" id="CP020919">
    <property type="protein sequence ID" value="AWG26850.1"/>
    <property type="molecule type" value="Genomic_DNA"/>
</dbReference>
<keyword evidence="2" id="KW-1185">Reference proteome</keyword>
<dbReference type="RefSeq" id="WP_108738350.1">
    <property type="nucleotide sequence ID" value="NZ_CP020919.1"/>
</dbReference>
<evidence type="ECO:0000313" key="2">
    <source>
        <dbReference type="Proteomes" id="UP000244677"/>
    </source>
</evidence>